<dbReference type="Ensembl" id="ENSGWIT00000038901.1">
    <property type="protein sequence ID" value="ENSGWIP00000035675.1"/>
    <property type="gene ID" value="ENSGWIG00000018440.1"/>
</dbReference>
<dbReference type="PANTHER" id="PTHR23167">
    <property type="entry name" value="CALPONIN HOMOLOGY DOMAIN-CONTAINING PROTEIN DDB_G0272472-RELATED"/>
    <property type="match status" value="1"/>
</dbReference>
<reference evidence="2" key="2">
    <citation type="submission" date="2025-08" db="UniProtKB">
        <authorList>
            <consortium name="Ensembl"/>
        </authorList>
    </citation>
    <scope>IDENTIFICATION</scope>
</reference>
<evidence type="ECO:0000313" key="2">
    <source>
        <dbReference type="Ensembl" id="ENSGWIP00000035675.1"/>
    </source>
</evidence>
<accession>A0A8C5GWG1</accession>
<reference evidence="2" key="1">
    <citation type="submission" date="2020-06" db="EMBL/GenBank/DDBJ databases">
        <authorList>
            <consortium name="Wellcome Sanger Institute Data Sharing"/>
        </authorList>
    </citation>
    <scope>NUCLEOTIDE SEQUENCE [LARGE SCALE GENOMIC DNA]</scope>
</reference>
<feature type="domain" description="Calponin-homology (CH)" evidence="1">
    <location>
        <begin position="4"/>
        <end position="37"/>
    </location>
</feature>
<evidence type="ECO:0000259" key="1">
    <source>
        <dbReference type="Pfam" id="PF00307"/>
    </source>
</evidence>
<dbReference type="PANTHER" id="PTHR23167:SF89">
    <property type="entry name" value="MICAL-LIKE PROTEIN 1"/>
    <property type="match status" value="1"/>
</dbReference>
<dbReference type="InterPro" id="IPR001715">
    <property type="entry name" value="CH_dom"/>
</dbReference>
<protein>
    <recommendedName>
        <fullName evidence="1">Calponin-homology (CH) domain-containing protein</fullName>
    </recommendedName>
</protein>
<dbReference type="InterPro" id="IPR050540">
    <property type="entry name" value="F-actin_Monoox_Mical"/>
</dbReference>
<organism evidence="2 3">
    <name type="scientific">Gouania willdenowi</name>
    <name type="common">Blunt-snouted clingfish</name>
    <name type="synonym">Lepadogaster willdenowi</name>
    <dbReference type="NCBI Taxonomy" id="441366"/>
    <lineage>
        <taxon>Eukaryota</taxon>
        <taxon>Metazoa</taxon>
        <taxon>Chordata</taxon>
        <taxon>Craniata</taxon>
        <taxon>Vertebrata</taxon>
        <taxon>Euteleostomi</taxon>
        <taxon>Actinopterygii</taxon>
        <taxon>Neopterygii</taxon>
        <taxon>Teleostei</taxon>
        <taxon>Neoteleostei</taxon>
        <taxon>Acanthomorphata</taxon>
        <taxon>Ovalentaria</taxon>
        <taxon>Blenniimorphae</taxon>
        <taxon>Blenniiformes</taxon>
        <taxon>Gobiesocoidei</taxon>
        <taxon>Gobiesocidae</taxon>
        <taxon>Gobiesocinae</taxon>
        <taxon>Gouania</taxon>
    </lineage>
</organism>
<sequence length="86" mass="9623">MKSVRELQEWCRSSCSSYSNVHIRDLSSSFRDGLAFLDGDTHTHTHTRAFEVAETKLGIPSLLDPKDVATSFALFILLLPFNPCPP</sequence>
<evidence type="ECO:0000313" key="3">
    <source>
        <dbReference type="Proteomes" id="UP000694680"/>
    </source>
</evidence>
<proteinExistence type="predicted"/>
<keyword evidence="3" id="KW-1185">Reference proteome</keyword>
<dbReference type="Proteomes" id="UP000694680">
    <property type="component" value="Chromosome 8"/>
</dbReference>
<dbReference type="Gene3D" id="1.10.418.10">
    <property type="entry name" value="Calponin-like domain"/>
    <property type="match status" value="2"/>
</dbReference>
<dbReference type="Pfam" id="PF00307">
    <property type="entry name" value="CH"/>
    <property type="match status" value="1"/>
</dbReference>
<dbReference type="InterPro" id="IPR036872">
    <property type="entry name" value="CH_dom_sf"/>
</dbReference>
<name>A0A8C5GWG1_GOUWI</name>
<reference evidence="2" key="3">
    <citation type="submission" date="2025-09" db="UniProtKB">
        <authorList>
            <consortium name="Ensembl"/>
        </authorList>
    </citation>
    <scope>IDENTIFICATION</scope>
</reference>
<dbReference type="SUPFAM" id="SSF47576">
    <property type="entry name" value="Calponin-homology domain, CH-domain"/>
    <property type="match status" value="1"/>
</dbReference>
<dbReference type="AlphaFoldDB" id="A0A8C5GWG1"/>